<dbReference type="EMBL" id="ALWO02000037">
    <property type="protein sequence ID" value="EOZ95827.1"/>
    <property type="molecule type" value="Genomic_DNA"/>
</dbReference>
<evidence type="ECO:0008006" key="3">
    <source>
        <dbReference type="Google" id="ProtNLM"/>
    </source>
</evidence>
<accession>S2D9B0</accession>
<dbReference type="AlphaFoldDB" id="S2D9B0"/>
<sequence length="162" mass="18986">MYQMEDLIRAYQFNLDEIKQYVIAHYPISDEEKEDTLNWFSGLANQMRKENISTKGHLDEVQTYVSDLAKIHWSLIKSDKTYFEHYQKAKPHIVQLVIEAGEDAPSNEIQVCLNAVYGLLLAKLRGREIPKDMDEATDAFGNVLSYLNWIYFYNQEKSVREN</sequence>
<proteinExistence type="predicted"/>
<evidence type="ECO:0000313" key="2">
    <source>
        <dbReference type="Proteomes" id="UP000006073"/>
    </source>
</evidence>
<evidence type="ECO:0000313" key="1">
    <source>
        <dbReference type="EMBL" id="EOZ95827.1"/>
    </source>
</evidence>
<keyword evidence="2" id="KW-1185">Reference proteome</keyword>
<dbReference type="Proteomes" id="UP000006073">
    <property type="component" value="Unassembled WGS sequence"/>
</dbReference>
<gene>
    <name evidence="1" type="ORF">A33Q_3189</name>
</gene>
<dbReference type="Pfam" id="PF16271">
    <property type="entry name" value="DUF4924"/>
    <property type="match status" value="1"/>
</dbReference>
<reference evidence="1 2" key="1">
    <citation type="journal article" date="2013" name="Genome Announc.">
        <title>Draft Genome Sequence of Indibacter alkaliphilus Strain LW1T, Isolated from Lonar Lake, a Haloalkaline Lake in the Buldana District of Maharashtra, India.</title>
        <authorList>
            <person name="Singh A."/>
            <person name="Kumar Jangir P."/>
            <person name="Sharma R."/>
            <person name="Singh A."/>
            <person name="Kumar Pinnaka A."/>
            <person name="Shivaji S."/>
        </authorList>
    </citation>
    <scope>NUCLEOTIDE SEQUENCE [LARGE SCALE GENOMIC DNA]</scope>
    <source>
        <strain evidence="2">CCUG 57479 / KCTC 22604 / LW1</strain>
    </source>
</reference>
<dbReference type="STRING" id="1189612.A33Q_3189"/>
<organism evidence="1 2">
    <name type="scientific">Indibacter alkaliphilus (strain CCUG 57479 / KCTC 22604 / LW1)</name>
    <dbReference type="NCBI Taxonomy" id="1189612"/>
    <lineage>
        <taxon>Bacteria</taxon>
        <taxon>Pseudomonadati</taxon>
        <taxon>Bacteroidota</taxon>
        <taxon>Cytophagia</taxon>
        <taxon>Cytophagales</taxon>
        <taxon>Cyclobacteriaceae</taxon>
    </lineage>
</organism>
<name>S2D9B0_INDAL</name>
<dbReference type="InterPro" id="IPR032574">
    <property type="entry name" value="DUF4924"/>
</dbReference>
<protein>
    <recommendedName>
        <fullName evidence="3">DUF4924 domain-containing protein</fullName>
    </recommendedName>
</protein>
<comment type="caution">
    <text evidence="1">The sequence shown here is derived from an EMBL/GenBank/DDBJ whole genome shotgun (WGS) entry which is preliminary data.</text>
</comment>
<dbReference type="eggNOG" id="ENOG502ZGS8">
    <property type="taxonomic scope" value="Bacteria"/>
</dbReference>